<organism evidence="1">
    <name type="scientific">Arundo donax</name>
    <name type="common">Giant reed</name>
    <name type="synonym">Donax arundinaceus</name>
    <dbReference type="NCBI Taxonomy" id="35708"/>
    <lineage>
        <taxon>Eukaryota</taxon>
        <taxon>Viridiplantae</taxon>
        <taxon>Streptophyta</taxon>
        <taxon>Embryophyta</taxon>
        <taxon>Tracheophyta</taxon>
        <taxon>Spermatophyta</taxon>
        <taxon>Magnoliopsida</taxon>
        <taxon>Liliopsida</taxon>
        <taxon>Poales</taxon>
        <taxon>Poaceae</taxon>
        <taxon>PACMAD clade</taxon>
        <taxon>Arundinoideae</taxon>
        <taxon>Arundineae</taxon>
        <taxon>Arundo</taxon>
    </lineage>
</organism>
<evidence type="ECO:0000313" key="1">
    <source>
        <dbReference type="EMBL" id="JAD40596.1"/>
    </source>
</evidence>
<dbReference type="EMBL" id="GBRH01257299">
    <property type="protein sequence ID" value="JAD40596.1"/>
    <property type="molecule type" value="Transcribed_RNA"/>
</dbReference>
<reference evidence="1" key="1">
    <citation type="submission" date="2014-09" db="EMBL/GenBank/DDBJ databases">
        <authorList>
            <person name="Magalhaes I.L.F."/>
            <person name="Oliveira U."/>
            <person name="Santos F.R."/>
            <person name="Vidigal T.H.D.A."/>
            <person name="Brescovit A.D."/>
            <person name="Santos A.J."/>
        </authorList>
    </citation>
    <scope>NUCLEOTIDE SEQUENCE</scope>
    <source>
        <tissue evidence="1">Shoot tissue taken approximately 20 cm above the soil surface</tissue>
    </source>
</reference>
<dbReference type="AlphaFoldDB" id="A0A0A9TBK6"/>
<proteinExistence type="predicted"/>
<reference evidence="1" key="2">
    <citation type="journal article" date="2015" name="Data Brief">
        <title>Shoot transcriptome of the giant reed, Arundo donax.</title>
        <authorList>
            <person name="Barrero R.A."/>
            <person name="Guerrero F.D."/>
            <person name="Moolhuijzen P."/>
            <person name="Goolsby J.A."/>
            <person name="Tidwell J."/>
            <person name="Bellgard S.E."/>
            <person name="Bellgard M.I."/>
        </authorList>
    </citation>
    <scope>NUCLEOTIDE SEQUENCE</scope>
    <source>
        <tissue evidence="1">Shoot tissue taken approximately 20 cm above the soil surface</tissue>
    </source>
</reference>
<accession>A0A0A9TBK6</accession>
<protein>
    <submittedName>
        <fullName evidence="1">Uncharacterized protein</fullName>
    </submittedName>
</protein>
<sequence length="34" mass="4132">MQNSLYKINFHLNAYFFGFKMTLLHCPEHDIRSD</sequence>
<name>A0A0A9TBK6_ARUDO</name>